<proteinExistence type="predicted"/>
<reference evidence="2 3" key="1">
    <citation type="submission" date="2016-09" db="EMBL/GenBank/DDBJ databases">
        <title>Pseudonocardia autotrophica DSM535, a candidate organism with high potential of specific P450 cytochromes.</title>
        <authorList>
            <person name="Grumaz C."/>
            <person name="Vainshtein Y."/>
            <person name="Kirstahler P."/>
            <person name="Sohn K."/>
        </authorList>
    </citation>
    <scope>NUCLEOTIDE SEQUENCE [LARGE SCALE GENOMIC DNA]</scope>
    <source>
        <strain evidence="2 3">DSM 535</strain>
    </source>
</reference>
<dbReference type="OrthoDB" id="4762221at2"/>
<sequence length="170" mass="18296">MRPVTVVLTLPVVVLLAQPLWAPQWGAGILGELRLLGPAGAVLAVVAFLVLVALYCRTLQRLAELVPPDRRAESPRAVWWMFAVPFNFVEDFFIVRAIARTLRADGRAAPGDVRIWLATGIGWCVLQIASLLPGPVGVVTGGLALALWGVHWVHTVRIDRGLRAAATVGA</sequence>
<dbReference type="EMBL" id="MIGB01000012">
    <property type="protein sequence ID" value="OSY40547.1"/>
    <property type="molecule type" value="Genomic_DNA"/>
</dbReference>
<keyword evidence="3" id="KW-1185">Reference proteome</keyword>
<name>A0A1Y2N0B8_PSEAH</name>
<evidence type="ECO:0008006" key="4">
    <source>
        <dbReference type="Google" id="ProtNLM"/>
    </source>
</evidence>
<keyword evidence="1" id="KW-0812">Transmembrane</keyword>
<protein>
    <recommendedName>
        <fullName evidence="4">DUF4328 domain-containing protein</fullName>
    </recommendedName>
</protein>
<dbReference type="RefSeq" id="WP_085912953.1">
    <property type="nucleotide sequence ID" value="NZ_AP018920.1"/>
</dbReference>
<dbReference type="Proteomes" id="UP000194360">
    <property type="component" value="Unassembled WGS sequence"/>
</dbReference>
<evidence type="ECO:0000256" key="1">
    <source>
        <dbReference type="SAM" id="Phobius"/>
    </source>
</evidence>
<dbReference type="STRING" id="2074.BG845_02622"/>
<gene>
    <name evidence="2" type="ORF">BG845_02622</name>
</gene>
<feature type="transmembrane region" description="Helical" evidence="1">
    <location>
        <begin position="35"/>
        <end position="56"/>
    </location>
</feature>
<evidence type="ECO:0000313" key="3">
    <source>
        <dbReference type="Proteomes" id="UP000194360"/>
    </source>
</evidence>
<keyword evidence="1" id="KW-0472">Membrane</keyword>
<dbReference type="AlphaFoldDB" id="A0A1Y2N0B8"/>
<organism evidence="2 3">
    <name type="scientific">Pseudonocardia autotrophica</name>
    <name type="common">Amycolata autotrophica</name>
    <name type="synonym">Nocardia autotrophica</name>
    <dbReference type="NCBI Taxonomy" id="2074"/>
    <lineage>
        <taxon>Bacteria</taxon>
        <taxon>Bacillati</taxon>
        <taxon>Actinomycetota</taxon>
        <taxon>Actinomycetes</taxon>
        <taxon>Pseudonocardiales</taxon>
        <taxon>Pseudonocardiaceae</taxon>
        <taxon>Pseudonocardia</taxon>
    </lineage>
</organism>
<feature type="transmembrane region" description="Helical" evidence="1">
    <location>
        <begin position="115"/>
        <end position="148"/>
    </location>
</feature>
<keyword evidence="1" id="KW-1133">Transmembrane helix</keyword>
<feature type="transmembrane region" description="Helical" evidence="1">
    <location>
        <begin position="77"/>
        <end position="95"/>
    </location>
</feature>
<accession>A0A1Y2N0B8</accession>
<evidence type="ECO:0000313" key="2">
    <source>
        <dbReference type="EMBL" id="OSY40547.1"/>
    </source>
</evidence>
<comment type="caution">
    <text evidence="2">The sequence shown here is derived from an EMBL/GenBank/DDBJ whole genome shotgun (WGS) entry which is preliminary data.</text>
</comment>